<dbReference type="PANTHER" id="PTHR13799">
    <property type="entry name" value="NGG1 INTERACTING FACTOR 3"/>
    <property type="match status" value="1"/>
</dbReference>
<dbReference type="GO" id="GO:0005737">
    <property type="term" value="C:cytoplasm"/>
    <property type="evidence" value="ECO:0007669"/>
    <property type="project" value="TreeGrafter"/>
</dbReference>
<feature type="binding site" evidence="5">
    <location>
        <position position="229"/>
    </location>
    <ligand>
        <name>a divalent metal cation</name>
        <dbReference type="ChEBI" id="CHEBI:60240"/>
        <label>1</label>
    </ligand>
</feature>
<dbReference type="FunFam" id="3.40.1390.30:FF:000001">
    <property type="entry name" value="GTP cyclohydrolase 1 type 2"/>
    <property type="match status" value="1"/>
</dbReference>
<proteinExistence type="inferred from homology"/>
<dbReference type="RefSeq" id="WP_056961683.1">
    <property type="nucleotide sequence ID" value="NZ_AYZI01000005.1"/>
</dbReference>
<name>A0A0R2CII2_9LACO</name>
<evidence type="ECO:0000313" key="7">
    <source>
        <dbReference type="Proteomes" id="UP000051586"/>
    </source>
</evidence>
<dbReference type="SUPFAM" id="SSF102705">
    <property type="entry name" value="NIF3 (NGG1p interacting factor 3)-like"/>
    <property type="match status" value="1"/>
</dbReference>
<feature type="binding site" evidence="5">
    <location>
        <position position="65"/>
    </location>
    <ligand>
        <name>a divalent metal cation</name>
        <dbReference type="ChEBI" id="CHEBI:60240"/>
        <label>1</label>
    </ligand>
</feature>
<dbReference type="Pfam" id="PF01784">
    <property type="entry name" value="DUF34_NIF3"/>
    <property type="match status" value="1"/>
</dbReference>
<evidence type="ECO:0000256" key="4">
    <source>
        <dbReference type="ARBA" id="ARBA00022723"/>
    </source>
</evidence>
<dbReference type="InterPro" id="IPR036069">
    <property type="entry name" value="DUF34/NIF3_sf"/>
</dbReference>
<feature type="binding site" evidence="5">
    <location>
        <position position="66"/>
    </location>
    <ligand>
        <name>a divalent metal cation</name>
        <dbReference type="ChEBI" id="CHEBI:60240"/>
        <label>1</label>
    </ligand>
</feature>
<evidence type="ECO:0000256" key="3">
    <source>
        <dbReference type="ARBA" id="ARBA00022112"/>
    </source>
</evidence>
<keyword evidence="4 5" id="KW-0479">Metal-binding</keyword>
<dbReference type="InterPro" id="IPR002678">
    <property type="entry name" value="DUF34/NIF3"/>
</dbReference>
<evidence type="ECO:0000256" key="5">
    <source>
        <dbReference type="PIRSR" id="PIRSR602678-1"/>
    </source>
</evidence>
<comment type="caution">
    <text evidence="6">The sequence shown here is derived from an EMBL/GenBank/DDBJ whole genome shotgun (WGS) entry which is preliminary data.</text>
</comment>
<evidence type="ECO:0000256" key="1">
    <source>
        <dbReference type="ARBA" id="ARBA00006964"/>
    </source>
</evidence>
<sequence>MTTVQTIVDQFEKFAPLVFKEAGDPTGFQLGNREAVVHKLLTTLDVSPAVVQEAIDSDCDFIVAHHPLIFFPARNLDEADPQTKMYANLLRHHINVYSAHTNLDKAPGGMNDWLTAALQLQQVSGLVPDAAPVQGEMLSLGRVGYLNQPVTVAELVELCKQRLGVDHLRYATATLQKKVQKIAVLGGTGGKFYPASLEAGADAYLTGDLSYHITQEMVAKGLTVLDPGHHIESICKEQLKTMFSNWNKKFKWGIEVQASEIRTDPFYFN</sequence>
<dbReference type="PATRIC" id="fig|1423745.4.peg.1004"/>
<dbReference type="NCBIfam" id="TIGR00486">
    <property type="entry name" value="YbgI_SA1388"/>
    <property type="match status" value="1"/>
</dbReference>
<dbReference type="AlphaFoldDB" id="A0A0R2CII2"/>
<reference evidence="6 7" key="1">
    <citation type="journal article" date="2015" name="Genome Announc.">
        <title>Expanding the biotechnology potential of lactobacilli through comparative genomics of 213 strains and associated genera.</title>
        <authorList>
            <person name="Sun Z."/>
            <person name="Harris H.M."/>
            <person name="McCann A."/>
            <person name="Guo C."/>
            <person name="Argimon S."/>
            <person name="Zhang W."/>
            <person name="Yang X."/>
            <person name="Jeffery I.B."/>
            <person name="Cooney J.C."/>
            <person name="Kagawa T.F."/>
            <person name="Liu W."/>
            <person name="Song Y."/>
            <person name="Salvetti E."/>
            <person name="Wrobel A."/>
            <person name="Rasinkangas P."/>
            <person name="Parkhill J."/>
            <person name="Rea M.C."/>
            <person name="O'Sullivan O."/>
            <person name="Ritari J."/>
            <person name="Douillard F.P."/>
            <person name="Paul Ross R."/>
            <person name="Yang R."/>
            <person name="Briner A.E."/>
            <person name="Felis G.E."/>
            <person name="de Vos W.M."/>
            <person name="Barrangou R."/>
            <person name="Klaenhammer T.R."/>
            <person name="Caufield P.W."/>
            <person name="Cui Y."/>
            <person name="Zhang H."/>
            <person name="O'Toole P.W."/>
        </authorList>
    </citation>
    <scope>NUCLEOTIDE SEQUENCE [LARGE SCALE GENOMIC DNA]</scope>
    <source>
        <strain evidence="6 7">DSM 22689</strain>
    </source>
</reference>
<protein>
    <recommendedName>
        <fullName evidence="3">GTP cyclohydrolase 1 type 2 homolog</fullName>
    </recommendedName>
</protein>
<dbReference type="STRING" id="1423745.GCA_001311215_00299"/>
<dbReference type="PANTHER" id="PTHR13799:SF14">
    <property type="entry name" value="GTP CYCLOHYDROLASE 1 TYPE 2 HOMOLOG"/>
    <property type="match status" value="1"/>
</dbReference>
<dbReference type="GO" id="GO:0046872">
    <property type="term" value="F:metal ion binding"/>
    <property type="evidence" value="ECO:0007669"/>
    <property type="project" value="UniProtKB-KW"/>
</dbReference>
<evidence type="ECO:0000256" key="2">
    <source>
        <dbReference type="ARBA" id="ARBA00011643"/>
    </source>
</evidence>
<dbReference type="Proteomes" id="UP000051586">
    <property type="component" value="Unassembled WGS sequence"/>
</dbReference>
<dbReference type="EMBL" id="AYZI01000005">
    <property type="protein sequence ID" value="KRM91432.1"/>
    <property type="molecule type" value="Genomic_DNA"/>
</dbReference>
<feature type="binding site" evidence="5">
    <location>
        <position position="232"/>
    </location>
    <ligand>
        <name>a divalent metal cation</name>
        <dbReference type="ChEBI" id="CHEBI:60240"/>
        <label>1</label>
    </ligand>
</feature>
<evidence type="ECO:0000313" key="6">
    <source>
        <dbReference type="EMBL" id="KRM91432.1"/>
    </source>
</evidence>
<comment type="subunit">
    <text evidence="2">Homohexamer.</text>
</comment>
<dbReference type="Gene3D" id="3.40.1390.30">
    <property type="entry name" value="NIF3 (NGG1p interacting factor 3)-like"/>
    <property type="match status" value="2"/>
</dbReference>
<organism evidence="6 7">
    <name type="scientific">Fructilactobacillus florum DSM 22689 = JCM 16035</name>
    <dbReference type="NCBI Taxonomy" id="1423745"/>
    <lineage>
        <taxon>Bacteria</taxon>
        <taxon>Bacillati</taxon>
        <taxon>Bacillota</taxon>
        <taxon>Bacilli</taxon>
        <taxon>Lactobacillales</taxon>
        <taxon>Lactobacillaceae</taxon>
        <taxon>Fructilactobacillus</taxon>
    </lineage>
</organism>
<gene>
    <name evidence="6" type="ORF">FC87_GL000943</name>
</gene>
<feature type="binding site" evidence="5">
    <location>
        <position position="104"/>
    </location>
    <ligand>
        <name>a divalent metal cation</name>
        <dbReference type="ChEBI" id="CHEBI:60240"/>
        <label>1</label>
    </ligand>
</feature>
<comment type="similarity">
    <text evidence="1">Belongs to the GTP cyclohydrolase I type 2/NIF3 family.</text>
</comment>
<accession>A0A0R2CII2</accession>